<feature type="domain" description="DUF7344" evidence="1">
    <location>
        <begin position="13"/>
        <end position="91"/>
    </location>
</feature>
<keyword evidence="3" id="KW-1185">Reference proteome</keyword>
<dbReference type="OrthoDB" id="247722at2157"/>
<accession>M0BV42</accession>
<sequence>MSETPVAIDSILDLCRNQYCRIAIRTLAEEQRSMTIDELSNAIFTDIHQTPITEASEAVLTEIRTALYHIHLPKLAAKGHVTYDAERQLVEPTEQVIQAHSTLSTFLAGDSPTGIAD</sequence>
<reference evidence="2 3" key="1">
    <citation type="journal article" date="2014" name="PLoS Genet.">
        <title>Phylogenetically driven sequencing of extremely halophilic archaea reveals strategies for static and dynamic osmo-response.</title>
        <authorList>
            <person name="Becker E.A."/>
            <person name="Seitzer P.M."/>
            <person name="Tritt A."/>
            <person name="Larsen D."/>
            <person name="Krusor M."/>
            <person name="Yao A.I."/>
            <person name="Wu D."/>
            <person name="Madern D."/>
            <person name="Eisen J.A."/>
            <person name="Darling A.E."/>
            <person name="Facciotti M.T."/>
        </authorList>
    </citation>
    <scope>NUCLEOTIDE SEQUENCE [LARGE SCALE GENOMIC DNA]</scope>
    <source>
        <strain evidence="2 3">JCM 14624</strain>
    </source>
</reference>
<comment type="caution">
    <text evidence="2">The sequence shown here is derived from an EMBL/GenBank/DDBJ whole genome shotgun (WGS) entry which is preliminary data.</text>
</comment>
<dbReference type="RefSeq" id="WP_007696196.1">
    <property type="nucleotide sequence ID" value="NZ_AOIQ01000002.1"/>
</dbReference>
<dbReference type="AlphaFoldDB" id="M0BV42"/>
<protein>
    <recommendedName>
        <fullName evidence="1">DUF7344 domain-containing protein</fullName>
    </recommendedName>
</protein>
<evidence type="ECO:0000259" key="1">
    <source>
        <dbReference type="Pfam" id="PF24035"/>
    </source>
</evidence>
<dbReference type="EMBL" id="AOIQ01000002">
    <property type="protein sequence ID" value="ELZ14278.1"/>
    <property type="molecule type" value="Genomic_DNA"/>
</dbReference>
<proteinExistence type="predicted"/>
<dbReference type="InterPro" id="IPR055768">
    <property type="entry name" value="DUF7344"/>
</dbReference>
<gene>
    <name evidence="2" type="ORF">C479_00180</name>
</gene>
<dbReference type="Proteomes" id="UP000011560">
    <property type="component" value="Unassembled WGS sequence"/>
</dbReference>
<organism evidence="2 3">
    <name type="scientific">Halovivax asiaticus JCM 14624</name>
    <dbReference type="NCBI Taxonomy" id="1227490"/>
    <lineage>
        <taxon>Archaea</taxon>
        <taxon>Methanobacteriati</taxon>
        <taxon>Methanobacteriota</taxon>
        <taxon>Stenosarchaea group</taxon>
        <taxon>Halobacteria</taxon>
        <taxon>Halobacteriales</taxon>
        <taxon>Natrialbaceae</taxon>
        <taxon>Halovivax</taxon>
    </lineage>
</organism>
<evidence type="ECO:0000313" key="3">
    <source>
        <dbReference type="Proteomes" id="UP000011560"/>
    </source>
</evidence>
<dbReference type="Pfam" id="PF24035">
    <property type="entry name" value="DUF7344"/>
    <property type="match status" value="1"/>
</dbReference>
<name>M0BV42_9EURY</name>
<evidence type="ECO:0000313" key="2">
    <source>
        <dbReference type="EMBL" id="ELZ14278.1"/>
    </source>
</evidence>